<gene>
    <name evidence="2" type="ORF">UV59_C0040G0021</name>
</gene>
<dbReference type="Gene3D" id="3.40.50.1010">
    <property type="entry name" value="5'-nuclease"/>
    <property type="match status" value="1"/>
</dbReference>
<organism evidence="2 3">
    <name type="scientific">Candidatus Gottesmanbacteria bacterium GW2011_GWA1_43_11</name>
    <dbReference type="NCBI Taxonomy" id="1618436"/>
    <lineage>
        <taxon>Bacteria</taxon>
        <taxon>Candidatus Gottesmaniibacteriota</taxon>
    </lineage>
</organism>
<comment type="caution">
    <text evidence="2">The sequence shown here is derived from an EMBL/GenBank/DDBJ whole genome shotgun (WGS) entry which is preliminary data.</text>
</comment>
<dbReference type="AlphaFoldDB" id="A0A0G1CDD8"/>
<dbReference type="STRING" id="1618436.UV59_C0040G0021"/>
<name>A0A0G1CDD8_9BACT</name>
<dbReference type="EMBL" id="LCFB01000040">
    <property type="protein sequence ID" value="KKS83424.1"/>
    <property type="molecule type" value="Genomic_DNA"/>
</dbReference>
<dbReference type="Pfam" id="PF01936">
    <property type="entry name" value="NYN"/>
    <property type="match status" value="1"/>
</dbReference>
<dbReference type="GO" id="GO:0004540">
    <property type="term" value="F:RNA nuclease activity"/>
    <property type="evidence" value="ECO:0007669"/>
    <property type="project" value="InterPro"/>
</dbReference>
<reference evidence="2 3" key="1">
    <citation type="journal article" date="2015" name="Nature">
        <title>rRNA introns, odd ribosomes, and small enigmatic genomes across a large radiation of phyla.</title>
        <authorList>
            <person name="Brown C.T."/>
            <person name="Hug L.A."/>
            <person name="Thomas B.C."/>
            <person name="Sharon I."/>
            <person name="Castelle C.J."/>
            <person name="Singh A."/>
            <person name="Wilkins M.J."/>
            <person name="Williams K.H."/>
            <person name="Banfield J.F."/>
        </authorList>
    </citation>
    <scope>NUCLEOTIDE SEQUENCE [LARGE SCALE GENOMIC DNA]</scope>
</reference>
<evidence type="ECO:0000259" key="1">
    <source>
        <dbReference type="Pfam" id="PF01936"/>
    </source>
</evidence>
<evidence type="ECO:0000313" key="2">
    <source>
        <dbReference type="EMBL" id="KKS83424.1"/>
    </source>
</evidence>
<dbReference type="CDD" id="cd10911">
    <property type="entry name" value="PIN_LabA"/>
    <property type="match status" value="1"/>
</dbReference>
<dbReference type="PANTHER" id="PTHR35458:SF2">
    <property type="entry name" value="SLR0755 PROTEIN"/>
    <property type="match status" value="1"/>
</dbReference>
<dbReference type="PANTHER" id="PTHR35458">
    <property type="entry name" value="SLR0755 PROTEIN"/>
    <property type="match status" value="1"/>
</dbReference>
<feature type="domain" description="NYN" evidence="1">
    <location>
        <begin position="9"/>
        <end position="136"/>
    </location>
</feature>
<evidence type="ECO:0000313" key="3">
    <source>
        <dbReference type="Proteomes" id="UP000034543"/>
    </source>
</evidence>
<proteinExistence type="predicted"/>
<dbReference type="InterPro" id="IPR021139">
    <property type="entry name" value="NYN"/>
</dbReference>
<dbReference type="InterPro" id="IPR047140">
    <property type="entry name" value="LabA"/>
</dbReference>
<sequence>MNKDNNFAFIDSNNLYLAIKDLGWSLDYDHFRRYLREKYQVTKAYMFIGFVEKHKDLYKSLQEKGYILIFKPTLVYKDGSTKGNCDAELVLQAMIDLKDYDKAVLVTGDGDFFCLVDYLIKQKKLEKLLVPNQKKYSALLKKIPSEYLAFVSELKNKVSYKKKTS</sequence>
<dbReference type="Proteomes" id="UP000034543">
    <property type="component" value="Unassembled WGS sequence"/>
</dbReference>
<protein>
    <recommendedName>
        <fullName evidence="1">NYN domain-containing protein</fullName>
    </recommendedName>
</protein>
<accession>A0A0G1CDD8</accession>